<sequence length="58" mass="6603">MVGLPFRCWGCGALQEVQEHAELTKTVLPSESHADHQKQKSDLHRKRTVHIQVGRLQS</sequence>
<keyword evidence="3" id="KW-1185">Reference proteome</keyword>
<reference evidence="2 3" key="1">
    <citation type="journal article" date="2021" name="Commun. Biol.">
        <title>The genome of Shorea leprosula (Dipterocarpaceae) highlights the ecological relevance of drought in aseasonal tropical rainforests.</title>
        <authorList>
            <person name="Ng K.K.S."/>
            <person name="Kobayashi M.J."/>
            <person name="Fawcett J.A."/>
            <person name="Hatakeyama M."/>
            <person name="Paape T."/>
            <person name="Ng C.H."/>
            <person name="Ang C.C."/>
            <person name="Tnah L.H."/>
            <person name="Lee C.T."/>
            <person name="Nishiyama T."/>
            <person name="Sese J."/>
            <person name="O'Brien M.J."/>
            <person name="Copetti D."/>
            <person name="Mohd Noor M.I."/>
            <person name="Ong R.C."/>
            <person name="Putra M."/>
            <person name="Sireger I.Z."/>
            <person name="Indrioko S."/>
            <person name="Kosugi Y."/>
            <person name="Izuno A."/>
            <person name="Isagi Y."/>
            <person name="Lee S.L."/>
            <person name="Shimizu K.K."/>
        </authorList>
    </citation>
    <scope>NUCLEOTIDE SEQUENCE [LARGE SCALE GENOMIC DNA]</scope>
    <source>
        <strain evidence="2">214</strain>
    </source>
</reference>
<protein>
    <submittedName>
        <fullName evidence="2">Uncharacterized protein</fullName>
    </submittedName>
</protein>
<evidence type="ECO:0000313" key="3">
    <source>
        <dbReference type="Proteomes" id="UP001054252"/>
    </source>
</evidence>
<name>A0AAV5IK09_9ROSI</name>
<gene>
    <name evidence="2" type="ORF">SLEP1_g10774</name>
</gene>
<feature type="compositionally biased region" description="Basic and acidic residues" evidence="1">
    <location>
        <begin position="32"/>
        <end position="42"/>
    </location>
</feature>
<dbReference type="Proteomes" id="UP001054252">
    <property type="component" value="Unassembled WGS sequence"/>
</dbReference>
<evidence type="ECO:0000256" key="1">
    <source>
        <dbReference type="SAM" id="MobiDB-lite"/>
    </source>
</evidence>
<accession>A0AAV5IK09</accession>
<feature type="region of interest" description="Disordered" evidence="1">
    <location>
        <begin position="26"/>
        <end position="58"/>
    </location>
</feature>
<dbReference type="EMBL" id="BPVZ01000011">
    <property type="protein sequence ID" value="GKU97660.1"/>
    <property type="molecule type" value="Genomic_DNA"/>
</dbReference>
<dbReference type="AlphaFoldDB" id="A0AAV5IK09"/>
<evidence type="ECO:0000313" key="2">
    <source>
        <dbReference type="EMBL" id="GKU97660.1"/>
    </source>
</evidence>
<comment type="caution">
    <text evidence="2">The sequence shown here is derived from an EMBL/GenBank/DDBJ whole genome shotgun (WGS) entry which is preliminary data.</text>
</comment>
<organism evidence="2 3">
    <name type="scientific">Rubroshorea leprosula</name>
    <dbReference type="NCBI Taxonomy" id="152421"/>
    <lineage>
        <taxon>Eukaryota</taxon>
        <taxon>Viridiplantae</taxon>
        <taxon>Streptophyta</taxon>
        <taxon>Embryophyta</taxon>
        <taxon>Tracheophyta</taxon>
        <taxon>Spermatophyta</taxon>
        <taxon>Magnoliopsida</taxon>
        <taxon>eudicotyledons</taxon>
        <taxon>Gunneridae</taxon>
        <taxon>Pentapetalae</taxon>
        <taxon>rosids</taxon>
        <taxon>malvids</taxon>
        <taxon>Malvales</taxon>
        <taxon>Dipterocarpaceae</taxon>
        <taxon>Rubroshorea</taxon>
    </lineage>
</organism>
<proteinExistence type="predicted"/>